<reference evidence="2 3" key="1">
    <citation type="submission" date="2021-04" db="EMBL/GenBank/DDBJ databases">
        <authorList>
            <person name="De Guttry C."/>
            <person name="Zahm M."/>
            <person name="Klopp C."/>
            <person name="Cabau C."/>
            <person name="Louis A."/>
            <person name="Berthelot C."/>
            <person name="Parey E."/>
            <person name="Roest Crollius H."/>
            <person name="Montfort J."/>
            <person name="Robinson-Rechavi M."/>
            <person name="Bucao C."/>
            <person name="Bouchez O."/>
            <person name="Gislard M."/>
            <person name="Lluch J."/>
            <person name="Milhes M."/>
            <person name="Lampietro C."/>
            <person name="Lopez Roques C."/>
            <person name="Donnadieu C."/>
            <person name="Braasch I."/>
            <person name="Desvignes T."/>
            <person name="Postlethwait J."/>
            <person name="Bobe J."/>
            <person name="Wedekind C."/>
            <person name="Guiguen Y."/>
        </authorList>
    </citation>
    <scope>NUCLEOTIDE SEQUENCE [LARGE SCALE GENOMIC DNA]</scope>
    <source>
        <strain evidence="2">Cs_M1</strain>
        <tissue evidence="2">Blood</tissue>
    </source>
</reference>
<dbReference type="Proteomes" id="UP001356427">
    <property type="component" value="Unassembled WGS sequence"/>
</dbReference>
<sequence>MEQLSSPSGKRMTLEWTQTGRTMTNDTTHTNRLIQMVLERVRRVIRRNGCTTARYL</sequence>
<organism evidence="2 3">
    <name type="scientific">Coregonus suidteri</name>
    <dbReference type="NCBI Taxonomy" id="861788"/>
    <lineage>
        <taxon>Eukaryota</taxon>
        <taxon>Metazoa</taxon>
        <taxon>Chordata</taxon>
        <taxon>Craniata</taxon>
        <taxon>Vertebrata</taxon>
        <taxon>Euteleostomi</taxon>
        <taxon>Actinopterygii</taxon>
        <taxon>Neopterygii</taxon>
        <taxon>Teleostei</taxon>
        <taxon>Protacanthopterygii</taxon>
        <taxon>Salmoniformes</taxon>
        <taxon>Salmonidae</taxon>
        <taxon>Coregoninae</taxon>
        <taxon>Coregonus</taxon>
    </lineage>
</organism>
<feature type="region of interest" description="Disordered" evidence="1">
    <location>
        <begin position="1"/>
        <end position="28"/>
    </location>
</feature>
<gene>
    <name evidence="2" type="ORF">J4Q44_G00016750</name>
</gene>
<accession>A0AAN8R5J0</accession>
<name>A0AAN8R5J0_9TELE</name>
<proteinExistence type="predicted"/>
<comment type="caution">
    <text evidence="2">The sequence shown here is derived from an EMBL/GenBank/DDBJ whole genome shotgun (WGS) entry which is preliminary data.</text>
</comment>
<evidence type="ECO:0000256" key="1">
    <source>
        <dbReference type="SAM" id="MobiDB-lite"/>
    </source>
</evidence>
<feature type="compositionally biased region" description="Polar residues" evidence="1">
    <location>
        <begin position="15"/>
        <end position="28"/>
    </location>
</feature>
<dbReference type="EMBL" id="JAGTTL010000002">
    <property type="protein sequence ID" value="KAK6326031.1"/>
    <property type="molecule type" value="Genomic_DNA"/>
</dbReference>
<protein>
    <submittedName>
        <fullName evidence="2">Uncharacterized protein</fullName>
    </submittedName>
</protein>
<keyword evidence="3" id="KW-1185">Reference proteome</keyword>
<evidence type="ECO:0000313" key="3">
    <source>
        <dbReference type="Proteomes" id="UP001356427"/>
    </source>
</evidence>
<dbReference type="AlphaFoldDB" id="A0AAN8R5J0"/>
<evidence type="ECO:0000313" key="2">
    <source>
        <dbReference type="EMBL" id="KAK6326031.1"/>
    </source>
</evidence>